<comment type="caution">
    <text evidence="2">The sequence shown here is derived from an EMBL/GenBank/DDBJ whole genome shotgun (WGS) entry which is preliminary data.</text>
</comment>
<gene>
    <name evidence="2" type="ORF">BCR21_00170</name>
</gene>
<evidence type="ECO:0000313" key="3">
    <source>
        <dbReference type="Proteomes" id="UP000094068"/>
    </source>
</evidence>
<dbReference type="EMBL" id="MIJZ01000001">
    <property type="protein sequence ID" value="OEG13444.1"/>
    <property type="molecule type" value="Genomic_DNA"/>
</dbReference>
<dbReference type="RefSeq" id="WP_069644512.1">
    <property type="nucleotide sequence ID" value="NZ_MIJZ01000001.1"/>
</dbReference>
<proteinExistence type="predicted"/>
<sequence>MKLEKADAYVLWNYWLGGSNKILRYNQLGTKHRAHANIHWNKQSPGTIQRMDSAANVRLYDRNDGRTGAGGDTSATTKNNKI</sequence>
<name>A0A1E5GL62_9ENTE</name>
<dbReference type="STRING" id="903984.BCR21_00170"/>
<feature type="compositionally biased region" description="Polar residues" evidence="1">
    <location>
        <begin position="73"/>
        <end position="82"/>
    </location>
</feature>
<accession>A0A1E5GL62</accession>
<dbReference type="AlphaFoldDB" id="A0A1E5GL62"/>
<evidence type="ECO:0000256" key="1">
    <source>
        <dbReference type="SAM" id="MobiDB-lite"/>
    </source>
</evidence>
<reference evidence="3" key="1">
    <citation type="submission" date="2016-09" db="EMBL/GenBank/DDBJ databases">
        <authorList>
            <person name="Gulvik C.A."/>
        </authorList>
    </citation>
    <scope>NUCLEOTIDE SEQUENCE [LARGE SCALE GENOMIC DNA]</scope>
    <source>
        <strain evidence="3">DSM 23328</strain>
    </source>
</reference>
<dbReference type="Proteomes" id="UP000094068">
    <property type="component" value="Unassembled WGS sequence"/>
</dbReference>
<feature type="region of interest" description="Disordered" evidence="1">
    <location>
        <begin position="61"/>
        <end position="82"/>
    </location>
</feature>
<evidence type="ECO:0000313" key="2">
    <source>
        <dbReference type="EMBL" id="OEG13444.1"/>
    </source>
</evidence>
<organism evidence="2 3">
    <name type="scientific">Enterococcus ureasiticus</name>
    <dbReference type="NCBI Taxonomy" id="903984"/>
    <lineage>
        <taxon>Bacteria</taxon>
        <taxon>Bacillati</taxon>
        <taxon>Bacillota</taxon>
        <taxon>Bacilli</taxon>
        <taxon>Lactobacillales</taxon>
        <taxon>Enterococcaceae</taxon>
        <taxon>Enterococcus</taxon>
    </lineage>
</organism>
<protein>
    <submittedName>
        <fullName evidence="2">Uncharacterized protein</fullName>
    </submittedName>
</protein>
<keyword evidence="3" id="KW-1185">Reference proteome</keyword>